<evidence type="ECO:0000256" key="3">
    <source>
        <dbReference type="ARBA" id="ARBA00013287"/>
    </source>
</evidence>
<reference evidence="8 9" key="2">
    <citation type="submission" date="2016-08" db="EMBL/GenBank/DDBJ databases">
        <title>Pervasive Adenine N6-methylation of Active Genes in Fungi.</title>
        <authorList>
            <consortium name="DOE Joint Genome Institute"/>
            <person name="Mondo S.J."/>
            <person name="Dannebaum R.O."/>
            <person name="Kuo R.C."/>
            <person name="Labutti K."/>
            <person name="Haridas S."/>
            <person name="Kuo A."/>
            <person name="Salamov A."/>
            <person name="Ahrendt S.R."/>
            <person name="Lipzen A."/>
            <person name="Sullivan W."/>
            <person name="Andreopoulos W.B."/>
            <person name="Clum A."/>
            <person name="Lindquist E."/>
            <person name="Daum C."/>
            <person name="Ramamoorthy G.K."/>
            <person name="Gryganskyi A."/>
            <person name="Culley D."/>
            <person name="Magnuson J.K."/>
            <person name="James T.Y."/>
            <person name="O'Malley M.A."/>
            <person name="Stajich J.E."/>
            <person name="Spatafora J.W."/>
            <person name="Visel A."/>
            <person name="Grigoriev I.V."/>
        </authorList>
    </citation>
    <scope>NUCLEOTIDE SEQUENCE [LARGE SCALE GENOMIC DNA]</scope>
    <source>
        <strain evidence="8 9">S4</strain>
    </source>
</reference>
<dbReference type="PANTHER" id="PTHR36959:SF2">
    <property type="entry name" value="ALTERED INHERITANCE OF MITOCHONDRIA PROTEIN 24, MITOCHONDRIAL"/>
    <property type="match status" value="1"/>
</dbReference>
<feature type="compositionally biased region" description="Low complexity" evidence="7">
    <location>
        <begin position="863"/>
        <end position="874"/>
    </location>
</feature>
<feature type="region of interest" description="Disordered" evidence="7">
    <location>
        <begin position="560"/>
        <end position="603"/>
    </location>
</feature>
<dbReference type="GO" id="GO:0007007">
    <property type="term" value="P:inner mitochondrial membrane organization"/>
    <property type="evidence" value="ECO:0007669"/>
    <property type="project" value="TreeGrafter"/>
</dbReference>
<evidence type="ECO:0000256" key="1">
    <source>
        <dbReference type="ARBA" id="ARBA00004173"/>
    </source>
</evidence>
<feature type="compositionally biased region" description="Basic residues" evidence="7">
    <location>
        <begin position="875"/>
        <end position="886"/>
    </location>
</feature>
<evidence type="ECO:0000256" key="7">
    <source>
        <dbReference type="SAM" id="MobiDB-lite"/>
    </source>
</evidence>
<feature type="region of interest" description="Disordered" evidence="7">
    <location>
        <begin position="692"/>
        <end position="717"/>
    </location>
</feature>
<dbReference type="InterPro" id="IPR016031">
    <property type="entry name" value="Trp_RNA-bd_attenuator-like_dom"/>
</dbReference>
<evidence type="ECO:0000313" key="8">
    <source>
        <dbReference type="EMBL" id="ORX75539.1"/>
    </source>
</evidence>
<dbReference type="Gene3D" id="3.60.160.10">
    <property type="entry name" value="Mitochondrial biogenesis AIM24"/>
    <property type="match status" value="1"/>
</dbReference>
<keyword evidence="9" id="KW-1185">Reference proteome</keyword>
<evidence type="ECO:0000256" key="2">
    <source>
        <dbReference type="ARBA" id="ARBA00009322"/>
    </source>
</evidence>
<reference evidence="8 9" key="1">
    <citation type="submission" date="2016-08" db="EMBL/GenBank/DDBJ databases">
        <title>A Parts List for Fungal Cellulosomes Revealed by Comparative Genomics.</title>
        <authorList>
            <consortium name="DOE Joint Genome Institute"/>
            <person name="Haitjema C.H."/>
            <person name="Gilmore S.P."/>
            <person name="Henske J.K."/>
            <person name="Solomon K.V."/>
            <person name="De Groot R."/>
            <person name="Kuo A."/>
            <person name="Mondo S.J."/>
            <person name="Salamov A.A."/>
            <person name="Labutti K."/>
            <person name="Zhao Z."/>
            <person name="Chiniquy J."/>
            <person name="Barry K."/>
            <person name="Brewer H.M."/>
            <person name="Purvine S.O."/>
            <person name="Wright A.T."/>
            <person name="Boxma B."/>
            <person name="Van Alen T."/>
            <person name="Hackstein J.H."/>
            <person name="Baker S.E."/>
            <person name="Grigoriev I.V."/>
            <person name="O'Malley M.A."/>
        </authorList>
    </citation>
    <scope>NUCLEOTIDE SEQUENCE [LARGE SCALE GENOMIC DNA]</scope>
    <source>
        <strain evidence="8 9">S4</strain>
    </source>
</reference>
<comment type="caution">
    <text evidence="8">The sequence shown here is derived from an EMBL/GenBank/DDBJ whole genome shotgun (WGS) entry which is preliminary data.</text>
</comment>
<protein>
    <recommendedName>
        <fullName evidence="3 6">Altered inheritance of mitochondria protein 24, mitochondrial</fullName>
    </recommendedName>
</protein>
<sequence>MLSKISIINTETNKLLILNSSHFSSKLFSTVSSKGKPTWRITYNEEEEKDSENNEISTQKSFGNININNVSPTKKENIFNSKKVENKINESSVNQISKDRKKIINNKIEKITNYNNPDFEIIKSTNSESVLFAKLNQNSLFYAKYGTVVGLSSKVKIELSYEDNTEEVLKGGNGSGLFAFEKVWTEDKPGQVILVPVNGDLMLINIKKNKEYIVKGKALFSAVSSISVKDYFHDNHKFEGVKYFIVKGKGNIAIEGEGGVLEITLNEDEQFLVKPSTLLAFESQMSVKPVLSSACSEEIDDEILEKQSNDDSSFWKKAKGMIGRAKIYISGDQLFYRLKGPGKFYISTRIPSLSGLQSFKLNNKEKNKNKSIQKRNYSTNSRQQLLDDYEPELENEISSLQKKLMEKTLKKQINKKLKKKENKKRNISKNQSSDRYPQYSNMNNNNNNNNNRNKIITEEEEDDIGNFVSSNQNIIDEKAVLYKKSDKVKTPNLAMFFTSRKSSEEENIEKPLIITPQKSSIDVYLDEDIGEALIQENKKHKNNKFSLSSHQNQNLKSILESEKKENKDRSINSMLEKRTAEIKAEKRRKRQQELNPNRNLDINDNEENIIEDVEDVEEDIDDVDDVEEDVDDIEDVDDVEDVEDVEDVDDIEEDVEDVEDVDDIEDVENVEDIEDIEEDVEDVEDVDDIEGVEDVDEDININDDDDNEEINDDENVNDEIDDNELIEDGNENNDYDNDDIIEEEEIINNNEIGKGVKINNNNIKPKSLFKKKPSIKKNKNSKNKKISKKEKVKLIKPEESTVKKTWTMKENIKDNKFFNFDDKDALNYSSSTISSKNSSSDELFNSSLKKKINKKKLKKSSKLSKQSQLSSLKNTSKKNYNKRNRK</sequence>
<evidence type="ECO:0000256" key="5">
    <source>
        <dbReference type="ARBA" id="ARBA00023128"/>
    </source>
</evidence>
<keyword evidence="4" id="KW-0809">Transit peptide</keyword>
<feature type="compositionally biased region" description="Polar residues" evidence="7">
    <location>
        <begin position="431"/>
        <end position="440"/>
    </location>
</feature>
<dbReference type="InterPro" id="IPR002838">
    <property type="entry name" value="AIM24"/>
</dbReference>
<comment type="similarity">
    <text evidence="2 6">Belongs to the AIM24 family.</text>
</comment>
<dbReference type="PANTHER" id="PTHR36959">
    <property type="entry name" value="ALTERED INHERITANCE OF MITOCHONDRIA PROTEIN 24, MITOCHONDRIAL"/>
    <property type="match status" value="1"/>
</dbReference>
<dbReference type="Pfam" id="PF01987">
    <property type="entry name" value="AIM24"/>
    <property type="match status" value="1"/>
</dbReference>
<dbReference type="InterPro" id="IPR036983">
    <property type="entry name" value="AIM24_sf"/>
</dbReference>
<feature type="compositionally biased region" description="Basic and acidic residues" evidence="7">
    <location>
        <begin position="560"/>
        <end position="584"/>
    </location>
</feature>
<name>A0A1Y1WPR9_9FUNG</name>
<comment type="subcellular location">
    <subcellularLocation>
        <location evidence="1 6">Mitochondrion</location>
    </subcellularLocation>
</comment>
<evidence type="ECO:0000313" key="9">
    <source>
        <dbReference type="Proteomes" id="UP000193944"/>
    </source>
</evidence>
<dbReference type="GO" id="GO:0005743">
    <property type="term" value="C:mitochondrial inner membrane"/>
    <property type="evidence" value="ECO:0007669"/>
    <property type="project" value="TreeGrafter"/>
</dbReference>
<feature type="region of interest" description="Disordered" evidence="7">
    <location>
        <begin position="364"/>
        <end position="383"/>
    </location>
</feature>
<feature type="region of interest" description="Disordered" evidence="7">
    <location>
        <begin position="413"/>
        <end position="452"/>
    </location>
</feature>
<feature type="compositionally biased region" description="Low complexity" evidence="7">
    <location>
        <begin position="441"/>
        <end position="452"/>
    </location>
</feature>
<dbReference type="Proteomes" id="UP000193944">
    <property type="component" value="Unassembled WGS sequence"/>
</dbReference>
<dbReference type="OrthoDB" id="1705416at2759"/>
<keyword evidence="5 6" id="KW-0496">Mitochondrion</keyword>
<feature type="region of interest" description="Disordered" evidence="7">
    <location>
        <begin position="763"/>
        <end position="792"/>
    </location>
</feature>
<feature type="region of interest" description="Disordered" evidence="7">
    <location>
        <begin position="851"/>
        <end position="886"/>
    </location>
</feature>
<proteinExistence type="inferred from homology"/>
<evidence type="ECO:0000256" key="4">
    <source>
        <dbReference type="ARBA" id="ARBA00022946"/>
    </source>
</evidence>
<dbReference type="AlphaFoldDB" id="A0A1Y1WPR9"/>
<gene>
    <name evidence="8" type="ORF">BCR32DRAFT_329764</name>
</gene>
<dbReference type="EMBL" id="MCFG01000351">
    <property type="protein sequence ID" value="ORX75539.1"/>
    <property type="molecule type" value="Genomic_DNA"/>
</dbReference>
<dbReference type="SUPFAM" id="SSF51219">
    <property type="entry name" value="TRAP-like"/>
    <property type="match status" value="1"/>
</dbReference>
<evidence type="ECO:0000256" key="6">
    <source>
        <dbReference type="RuleBase" id="RU363045"/>
    </source>
</evidence>
<organism evidence="8 9">
    <name type="scientific">Anaeromyces robustus</name>
    <dbReference type="NCBI Taxonomy" id="1754192"/>
    <lineage>
        <taxon>Eukaryota</taxon>
        <taxon>Fungi</taxon>
        <taxon>Fungi incertae sedis</taxon>
        <taxon>Chytridiomycota</taxon>
        <taxon>Chytridiomycota incertae sedis</taxon>
        <taxon>Neocallimastigomycetes</taxon>
        <taxon>Neocallimastigales</taxon>
        <taxon>Neocallimastigaceae</taxon>
        <taxon>Anaeromyces</taxon>
    </lineage>
</organism>
<feature type="compositionally biased region" description="Basic residues" evidence="7">
    <location>
        <begin position="851"/>
        <end position="862"/>
    </location>
</feature>
<feature type="compositionally biased region" description="Basic residues" evidence="7">
    <location>
        <begin position="413"/>
        <end position="427"/>
    </location>
</feature>
<feature type="compositionally biased region" description="Basic residues" evidence="7">
    <location>
        <begin position="767"/>
        <end position="791"/>
    </location>
</feature>
<feature type="compositionally biased region" description="Polar residues" evidence="7">
    <location>
        <begin position="374"/>
        <end position="383"/>
    </location>
</feature>
<accession>A0A1Y1WPR9</accession>